<evidence type="ECO:0000256" key="2">
    <source>
        <dbReference type="PROSITE-ProRule" id="PRU00169"/>
    </source>
</evidence>
<dbReference type="InterPro" id="IPR001789">
    <property type="entry name" value="Sig_transdc_resp-reg_receiver"/>
</dbReference>
<feature type="domain" description="Response regulatory" evidence="3">
    <location>
        <begin position="11"/>
        <end position="133"/>
    </location>
</feature>
<dbReference type="Gene3D" id="1.10.10.10">
    <property type="entry name" value="Winged helix-like DNA-binding domain superfamily/Winged helix DNA-binding domain"/>
    <property type="match status" value="1"/>
</dbReference>
<dbReference type="EMBL" id="JGZJ01000005">
    <property type="protein sequence ID" value="KFI83685.1"/>
    <property type="molecule type" value="Genomic_DNA"/>
</dbReference>
<evidence type="ECO:0000259" key="3">
    <source>
        <dbReference type="PROSITE" id="PS50110"/>
    </source>
</evidence>
<dbReference type="CDD" id="cd00156">
    <property type="entry name" value="REC"/>
    <property type="match status" value="1"/>
</dbReference>
<dbReference type="SMART" id="SM00421">
    <property type="entry name" value="HTH_LUXR"/>
    <property type="match status" value="1"/>
</dbReference>
<evidence type="ECO:0000313" key="5">
    <source>
        <dbReference type="Proteomes" id="UP000029109"/>
    </source>
</evidence>
<dbReference type="InterPro" id="IPR000792">
    <property type="entry name" value="Tscrpt_reg_LuxR_C"/>
</dbReference>
<dbReference type="InterPro" id="IPR036388">
    <property type="entry name" value="WH-like_DNA-bd_sf"/>
</dbReference>
<feature type="modified residue" description="4-aspartylphosphate" evidence="2">
    <location>
        <position position="68"/>
    </location>
</feature>
<evidence type="ECO:0000313" key="4">
    <source>
        <dbReference type="EMBL" id="KFI83685.1"/>
    </source>
</evidence>
<keyword evidence="1" id="KW-0238">DNA-binding</keyword>
<dbReference type="Proteomes" id="UP000029109">
    <property type="component" value="Unassembled WGS sequence"/>
</dbReference>
<dbReference type="PANTHER" id="PTHR45566:SF2">
    <property type="entry name" value="NARL SUBFAMILY"/>
    <property type="match status" value="1"/>
</dbReference>
<dbReference type="SUPFAM" id="SSF52172">
    <property type="entry name" value="CheY-like"/>
    <property type="match status" value="1"/>
</dbReference>
<dbReference type="Pfam" id="PF00072">
    <property type="entry name" value="Response_reg"/>
    <property type="match status" value="1"/>
</dbReference>
<dbReference type="Pfam" id="PF00196">
    <property type="entry name" value="GerE"/>
    <property type="match status" value="1"/>
</dbReference>
<dbReference type="InterPro" id="IPR011006">
    <property type="entry name" value="CheY-like_superfamily"/>
</dbReference>
<reference evidence="4 5" key="1">
    <citation type="submission" date="2014-03" db="EMBL/GenBank/DDBJ databases">
        <title>Genomics of Bifidobacteria.</title>
        <authorList>
            <person name="Ventura M."/>
            <person name="Milani C."/>
            <person name="Lugli G.A."/>
        </authorList>
    </citation>
    <scope>NUCLEOTIDE SEQUENCE [LARGE SCALE GENOMIC DNA]</scope>
    <source>
        <strain evidence="4 5">LMG 21816</strain>
    </source>
</reference>
<sequence>MRDTSMRTTLRIGVLDNDSLSVEYMKALLGRLNRRDEVSLDVWGSGDVATAIHRCCFDAHRTDVLFLDMALSGMDGVCVCRSIREMRSRCAVVGMTSYHMDTYRKPLREAGAQALLDKRRLAGLLPEVLAAASRGSCYPVDGDFLTVEQSLASGSDRRQVRPLSESEKRVIAMTLGGVSSSRIARELGIAESTVFSYHRNIKDKMGKRTWSGVLDEFRSLHLF</sequence>
<comment type="caution">
    <text evidence="4">The sequence shown here is derived from an EMBL/GenBank/DDBJ whole genome shotgun (WGS) entry which is preliminary data.</text>
</comment>
<dbReference type="Gene3D" id="3.40.50.2300">
    <property type="match status" value="1"/>
</dbReference>
<gene>
    <name evidence="4" type="ORF">BPULL_0971</name>
</gene>
<dbReference type="GO" id="GO:0006355">
    <property type="term" value="P:regulation of DNA-templated transcription"/>
    <property type="evidence" value="ECO:0007669"/>
    <property type="project" value="InterPro"/>
</dbReference>
<dbReference type="PROSITE" id="PS00622">
    <property type="entry name" value="HTH_LUXR_1"/>
    <property type="match status" value="1"/>
</dbReference>
<dbReference type="PRINTS" id="PR00038">
    <property type="entry name" value="HTHLUXR"/>
</dbReference>
<dbReference type="GO" id="GO:0000160">
    <property type="term" value="P:phosphorelay signal transduction system"/>
    <property type="evidence" value="ECO:0007669"/>
    <property type="project" value="InterPro"/>
</dbReference>
<dbReference type="SMART" id="SM00448">
    <property type="entry name" value="REC"/>
    <property type="match status" value="1"/>
</dbReference>
<dbReference type="InterPro" id="IPR051015">
    <property type="entry name" value="EvgA-like"/>
</dbReference>
<proteinExistence type="predicted"/>
<keyword evidence="2" id="KW-0597">Phosphoprotein</keyword>
<dbReference type="SUPFAM" id="SSF46894">
    <property type="entry name" value="C-terminal effector domain of the bipartite response regulators"/>
    <property type="match status" value="1"/>
</dbReference>
<accession>A0A7V8HQZ4</accession>
<dbReference type="PROSITE" id="PS50110">
    <property type="entry name" value="RESPONSE_REGULATORY"/>
    <property type="match status" value="1"/>
</dbReference>
<name>A0A7V8HQZ4_9BIFI</name>
<protein>
    <submittedName>
        <fullName evidence="4">Two-component response regulator</fullName>
    </submittedName>
</protein>
<dbReference type="PANTHER" id="PTHR45566">
    <property type="entry name" value="HTH-TYPE TRANSCRIPTIONAL REGULATOR YHJB-RELATED"/>
    <property type="match status" value="1"/>
</dbReference>
<dbReference type="InterPro" id="IPR016032">
    <property type="entry name" value="Sig_transdc_resp-reg_C-effctor"/>
</dbReference>
<dbReference type="AlphaFoldDB" id="A0A7V8HQZ4"/>
<dbReference type="GO" id="GO:0003677">
    <property type="term" value="F:DNA binding"/>
    <property type="evidence" value="ECO:0007669"/>
    <property type="project" value="UniProtKB-KW"/>
</dbReference>
<evidence type="ECO:0000256" key="1">
    <source>
        <dbReference type="ARBA" id="ARBA00023125"/>
    </source>
</evidence>
<organism evidence="4 5">
    <name type="scientific">Bifidobacterium pullorum</name>
    <dbReference type="NCBI Taxonomy" id="78448"/>
    <lineage>
        <taxon>Bacteria</taxon>
        <taxon>Bacillati</taxon>
        <taxon>Actinomycetota</taxon>
        <taxon>Actinomycetes</taxon>
        <taxon>Bifidobacteriales</taxon>
        <taxon>Bifidobacteriaceae</taxon>
        <taxon>Bifidobacterium</taxon>
    </lineage>
</organism>